<evidence type="ECO:0000313" key="3">
    <source>
        <dbReference type="Proteomes" id="UP000601435"/>
    </source>
</evidence>
<dbReference type="AlphaFoldDB" id="A0A812YFE4"/>
<keyword evidence="3" id="KW-1185">Reference proteome</keyword>
<organism evidence="2 3">
    <name type="scientific">Symbiodinium necroappetens</name>
    <dbReference type="NCBI Taxonomy" id="1628268"/>
    <lineage>
        <taxon>Eukaryota</taxon>
        <taxon>Sar</taxon>
        <taxon>Alveolata</taxon>
        <taxon>Dinophyceae</taxon>
        <taxon>Suessiales</taxon>
        <taxon>Symbiodiniaceae</taxon>
        <taxon>Symbiodinium</taxon>
    </lineage>
</organism>
<comment type="caution">
    <text evidence="2">The sequence shown here is derived from an EMBL/GenBank/DDBJ whole genome shotgun (WGS) entry which is preliminary data.</text>
</comment>
<protein>
    <submittedName>
        <fullName evidence="2">Uncharacterized protein</fullName>
    </submittedName>
</protein>
<feature type="region of interest" description="Disordered" evidence="1">
    <location>
        <begin position="125"/>
        <end position="154"/>
    </location>
</feature>
<accession>A0A812YFE4</accession>
<dbReference type="OrthoDB" id="434134at2759"/>
<evidence type="ECO:0000256" key="1">
    <source>
        <dbReference type="SAM" id="MobiDB-lite"/>
    </source>
</evidence>
<reference evidence="2" key="1">
    <citation type="submission" date="2021-02" db="EMBL/GenBank/DDBJ databases">
        <authorList>
            <person name="Dougan E. K."/>
            <person name="Rhodes N."/>
            <person name="Thang M."/>
            <person name="Chan C."/>
        </authorList>
    </citation>
    <scope>NUCLEOTIDE SEQUENCE</scope>
</reference>
<evidence type="ECO:0000313" key="2">
    <source>
        <dbReference type="EMBL" id="CAE7780089.1"/>
    </source>
</evidence>
<name>A0A812YFE4_9DINO</name>
<gene>
    <name evidence="2" type="ORF">SNEC2469_LOCUS22850</name>
</gene>
<dbReference type="Proteomes" id="UP000601435">
    <property type="component" value="Unassembled WGS sequence"/>
</dbReference>
<dbReference type="EMBL" id="CAJNJA010042017">
    <property type="protein sequence ID" value="CAE7780089.1"/>
    <property type="molecule type" value="Genomic_DNA"/>
</dbReference>
<feature type="compositionally biased region" description="Basic and acidic residues" evidence="1">
    <location>
        <begin position="125"/>
        <end position="135"/>
    </location>
</feature>
<sequence>MLKEWLLNDGKLGDIRVEEKFVKIAETMETDQYVTMTILQMEKEFGDSEEAQEFIAEICKGQKGTPHPQAPTIKKARMYKVLKALLDERRRGSRGEASASVGGSIQDPAAKAAFAKTLASQTEKLEGMELVDRSTGKIVIPKPNKKPKPQTDDEKMVANFKALVTKLLD</sequence>
<proteinExistence type="predicted"/>